<dbReference type="InterPro" id="IPR012337">
    <property type="entry name" value="RNaseH-like_sf"/>
</dbReference>
<reference evidence="1 2" key="2">
    <citation type="submission" date="2017-10" db="EMBL/GenBank/DDBJ databases">
        <title>Extensive intraspecific genome diversity in a model arbuscular mycorrhizal fungus.</title>
        <authorList>
            <person name="Chen E.C.H."/>
            <person name="Morin E."/>
            <person name="Baudet D."/>
            <person name="Noel J."/>
            <person name="Ndikumana S."/>
            <person name="Charron P."/>
            <person name="St-Onge C."/>
            <person name="Giorgi J."/>
            <person name="Grigoriev I.V."/>
            <person name="Roux C."/>
            <person name="Martin F.M."/>
            <person name="Corradi N."/>
        </authorList>
    </citation>
    <scope>NUCLEOTIDE SEQUENCE [LARGE SCALE GENOMIC DNA]</scope>
    <source>
        <strain evidence="1 2">C2</strain>
    </source>
</reference>
<dbReference type="VEuPathDB" id="FungiDB:FUN_022588"/>
<dbReference type="Gene3D" id="3.30.420.10">
    <property type="entry name" value="Ribonuclease H-like superfamily/Ribonuclease H"/>
    <property type="match status" value="1"/>
</dbReference>
<comment type="caution">
    <text evidence="1">The sequence shown here is derived from an EMBL/GenBank/DDBJ whole genome shotgun (WGS) entry which is preliminary data.</text>
</comment>
<accession>A0A2N1MCZ5</accession>
<dbReference type="VEuPathDB" id="FungiDB:RhiirA1_458664"/>
<sequence>MNGNQDSFGVSEEWKDLKIRSGGLPLHTQIQNKKNDEKTKVELFVLVVENMYDEFCKIHSTITQYGGQKETWNQITRLTRIRLLAGIPIIEQKFISRLQLDNSKEFVSSIIIELVNLWLTIQIINGRSRHPASQSLVEQANGILETKLGKWMEDNNC</sequence>
<gene>
    <name evidence="1" type="ORF">RhiirC2_794732</name>
</gene>
<evidence type="ECO:0000313" key="1">
    <source>
        <dbReference type="EMBL" id="PKK59517.1"/>
    </source>
</evidence>
<dbReference type="EMBL" id="LLXL01003015">
    <property type="protein sequence ID" value="PKK59517.1"/>
    <property type="molecule type" value="Genomic_DNA"/>
</dbReference>
<dbReference type="Proteomes" id="UP000233469">
    <property type="component" value="Unassembled WGS sequence"/>
</dbReference>
<evidence type="ECO:0000313" key="2">
    <source>
        <dbReference type="Proteomes" id="UP000233469"/>
    </source>
</evidence>
<dbReference type="AlphaFoldDB" id="A0A2N1MCZ5"/>
<dbReference type="GO" id="GO:0003676">
    <property type="term" value="F:nucleic acid binding"/>
    <property type="evidence" value="ECO:0007669"/>
    <property type="project" value="InterPro"/>
</dbReference>
<reference evidence="1 2" key="1">
    <citation type="submission" date="2016-04" db="EMBL/GenBank/DDBJ databases">
        <title>Genome analyses suggest a sexual origin of heterokaryosis in a supposedly ancient asexual fungus.</title>
        <authorList>
            <person name="Ropars J."/>
            <person name="Sedzielewska K."/>
            <person name="Noel J."/>
            <person name="Charron P."/>
            <person name="Farinelli L."/>
            <person name="Marton T."/>
            <person name="Kruger M."/>
            <person name="Pelin A."/>
            <person name="Brachmann A."/>
            <person name="Corradi N."/>
        </authorList>
    </citation>
    <scope>NUCLEOTIDE SEQUENCE [LARGE SCALE GENOMIC DNA]</scope>
    <source>
        <strain evidence="1 2">C2</strain>
    </source>
</reference>
<organism evidence="1 2">
    <name type="scientific">Rhizophagus irregularis</name>
    <dbReference type="NCBI Taxonomy" id="588596"/>
    <lineage>
        <taxon>Eukaryota</taxon>
        <taxon>Fungi</taxon>
        <taxon>Fungi incertae sedis</taxon>
        <taxon>Mucoromycota</taxon>
        <taxon>Glomeromycotina</taxon>
        <taxon>Glomeromycetes</taxon>
        <taxon>Glomerales</taxon>
        <taxon>Glomeraceae</taxon>
        <taxon>Rhizophagus</taxon>
    </lineage>
</organism>
<dbReference type="SUPFAM" id="SSF53098">
    <property type="entry name" value="Ribonuclease H-like"/>
    <property type="match status" value="1"/>
</dbReference>
<dbReference type="InterPro" id="IPR036397">
    <property type="entry name" value="RNaseH_sf"/>
</dbReference>
<protein>
    <submittedName>
        <fullName evidence="1">Uncharacterized protein</fullName>
    </submittedName>
</protein>
<proteinExistence type="predicted"/>
<name>A0A2N1MCZ5_9GLOM</name>